<organism evidence="2 3">
    <name type="scientific">Ganoderma sinense ZZ0214-1</name>
    <dbReference type="NCBI Taxonomy" id="1077348"/>
    <lineage>
        <taxon>Eukaryota</taxon>
        <taxon>Fungi</taxon>
        <taxon>Dikarya</taxon>
        <taxon>Basidiomycota</taxon>
        <taxon>Agaricomycotina</taxon>
        <taxon>Agaricomycetes</taxon>
        <taxon>Polyporales</taxon>
        <taxon>Polyporaceae</taxon>
        <taxon>Ganoderma</taxon>
    </lineage>
</organism>
<evidence type="ECO:0000313" key="2">
    <source>
        <dbReference type="EMBL" id="PIL32864.1"/>
    </source>
</evidence>
<feature type="compositionally biased region" description="Basic and acidic residues" evidence="1">
    <location>
        <begin position="88"/>
        <end position="105"/>
    </location>
</feature>
<evidence type="ECO:0000256" key="1">
    <source>
        <dbReference type="SAM" id="MobiDB-lite"/>
    </source>
</evidence>
<protein>
    <submittedName>
        <fullName evidence="2">Uncharacterized protein</fullName>
    </submittedName>
</protein>
<comment type="caution">
    <text evidence="2">The sequence shown here is derived from an EMBL/GenBank/DDBJ whole genome shotgun (WGS) entry which is preliminary data.</text>
</comment>
<keyword evidence="3" id="KW-1185">Reference proteome</keyword>
<name>A0A2G8SGG4_9APHY</name>
<feature type="region of interest" description="Disordered" evidence="1">
    <location>
        <begin position="74"/>
        <end position="138"/>
    </location>
</feature>
<proteinExistence type="predicted"/>
<accession>A0A2G8SGG4</accession>
<dbReference type="EMBL" id="AYKW01000009">
    <property type="protein sequence ID" value="PIL32864.1"/>
    <property type="molecule type" value="Genomic_DNA"/>
</dbReference>
<reference evidence="2 3" key="1">
    <citation type="journal article" date="2015" name="Sci. Rep.">
        <title>Chromosome-level genome map provides insights into diverse defense mechanisms in the medicinal fungus Ganoderma sinense.</title>
        <authorList>
            <person name="Zhu Y."/>
            <person name="Xu J."/>
            <person name="Sun C."/>
            <person name="Zhou S."/>
            <person name="Xu H."/>
            <person name="Nelson D.R."/>
            <person name="Qian J."/>
            <person name="Song J."/>
            <person name="Luo H."/>
            <person name="Xiang L."/>
            <person name="Li Y."/>
            <person name="Xu Z."/>
            <person name="Ji A."/>
            <person name="Wang L."/>
            <person name="Lu S."/>
            <person name="Hayward A."/>
            <person name="Sun W."/>
            <person name="Li X."/>
            <person name="Schwartz D.C."/>
            <person name="Wang Y."/>
            <person name="Chen S."/>
        </authorList>
    </citation>
    <scope>NUCLEOTIDE SEQUENCE [LARGE SCALE GENOMIC DNA]</scope>
    <source>
        <strain evidence="2 3">ZZ0214-1</strain>
    </source>
</reference>
<evidence type="ECO:0000313" key="3">
    <source>
        <dbReference type="Proteomes" id="UP000230002"/>
    </source>
</evidence>
<sequence>MARYQMDAVDQLDQTQSIHRPVYVKDSTLRADDLPRRRSRGFVNAKQLLSHRELAARHRLHALDEVASLVVAIPSRLPTPIPSDDDPDPYREVDSVRSDPPRVEDSGELEDGDKVTMDASEENTGPPHLVSDVSGLQI</sequence>
<dbReference type="Proteomes" id="UP000230002">
    <property type="component" value="Unassembled WGS sequence"/>
</dbReference>
<dbReference type="AlphaFoldDB" id="A0A2G8SGG4"/>
<gene>
    <name evidence="2" type="ORF">GSI_04982</name>
</gene>